<dbReference type="Proteomes" id="UP000242875">
    <property type="component" value="Unassembled WGS sequence"/>
</dbReference>
<reference evidence="1 2" key="1">
    <citation type="journal article" date="2017" name="Mycologia">
        <title>Bifiguratus adelaidae, gen. et sp. nov., a new member of Mucoromycotina in endophytic and soil-dwelling habitats.</title>
        <authorList>
            <person name="Torres-Cruz T.J."/>
            <person name="Billingsley Tobias T.L."/>
            <person name="Almatruk M."/>
            <person name="Hesse C."/>
            <person name="Kuske C.R."/>
            <person name="Desiro A."/>
            <person name="Benucci G.M."/>
            <person name="Bonito G."/>
            <person name="Stajich J.E."/>
            <person name="Dunlap C."/>
            <person name="Arnold A.E."/>
            <person name="Porras-Alfaro A."/>
        </authorList>
    </citation>
    <scope>NUCLEOTIDE SEQUENCE [LARGE SCALE GENOMIC DNA]</scope>
    <source>
        <strain evidence="1 2">AZ0501</strain>
    </source>
</reference>
<gene>
    <name evidence="1" type="ORF">BZG36_05326</name>
</gene>
<dbReference type="InterPro" id="IPR036396">
    <property type="entry name" value="Cyt_P450_sf"/>
</dbReference>
<dbReference type="GO" id="GO:0005506">
    <property type="term" value="F:iron ion binding"/>
    <property type="evidence" value="ECO:0007669"/>
    <property type="project" value="InterPro"/>
</dbReference>
<dbReference type="SUPFAM" id="SSF48264">
    <property type="entry name" value="Cytochrome P450"/>
    <property type="match status" value="1"/>
</dbReference>
<protein>
    <submittedName>
        <fullName evidence="1">Uncharacterized protein</fullName>
    </submittedName>
</protein>
<dbReference type="GO" id="GO:0004497">
    <property type="term" value="F:monooxygenase activity"/>
    <property type="evidence" value="ECO:0007669"/>
    <property type="project" value="InterPro"/>
</dbReference>
<dbReference type="EMBL" id="MVBO01000216">
    <property type="protein sequence ID" value="OZJ01924.1"/>
    <property type="molecule type" value="Genomic_DNA"/>
</dbReference>
<dbReference type="Gene3D" id="1.10.630.10">
    <property type="entry name" value="Cytochrome P450"/>
    <property type="match status" value="1"/>
</dbReference>
<dbReference type="Pfam" id="PF00067">
    <property type="entry name" value="p450"/>
    <property type="match status" value="1"/>
</dbReference>
<dbReference type="InterPro" id="IPR001128">
    <property type="entry name" value="Cyt_P450"/>
</dbReference>
<sequence>MALHPKYVEELLEEQKHVLAEDNTDTLHLKAEEEFDTELASTAVKKMVKLDAFMREVFRMRGDVPNLPHVSVQNKDYTMSNGYVVPAG</sequence>
<accession>A0A261XUK2</accession>
<evidence type="ECO:0000313" key="1">
    <source>
        <dbReference type="EMBL" id="OZJ01924.1"/>
    </source>
</evidence>
<comment type="caution">
    <text evidence="1">The sequence shown here is derived from an EMBL/GenBank/DDBJ whole genome shotgun (WGS) entry which is preliminary data.</text>
</comment>
<name>A0A261XUK2_9FUNG</name>
<dbReference type="GO" id="GO:0020037">
    <property type="term" value="F:heme binding"/>
    <property type="evidence" value="ECO:0007669"/>
    <property type="project" value="InterPro"/>
</dbReference>
<evidence type="ECO:0000313" key="2">
    <source>
        <dbReference type="Proteomes" id="UP000242875"/>
    </source>
</evidence>
<dbReference type="OrthoDB" id="1844152at2759"/>
<dbReference type="GO" id="GO:0016705">
    <property type="term" value="F:oxidoreductase activity, acting on paired donors, with incorporation or reduction of molecular oxygen"/>
    <property type="evidence" value="ECO:0007669"/>
    <property type="project" value="InterPro"/>
</dbReference>
<proteinExistence type="predicted"/>
<keyword evidence="2" id="KW-1185">Reference proteome</keyword>
<feature type="non-terminal residue" evidence="1">
    <location>
        <position position="88"/>
    </location>
</feature>
<dbReference type="AlphaFoldDB" id="A0A261XUK2"/>
<organism evidence="1 2">
    <name type="scientific">Bifiguratus adelaidae</name>
    <dbReference type="NCBI Taxonomy" id="1938954"/>
    <lineage>
        <taxon>Eukaryota</taxon>
        <taxon>Fungi</taxon>
        <taxon>Fungi incertae sedis</taxon>
        <taxon>Mucoromycota</taxon>
        <taxon>Mucoromycotina</taxon>
        <taxon>Endogonomycetes</taxon>
        <taxon>Endogonales</taxon>
        <taxon>Endogonales incertae sedis</taxon>
        <taxon>Bifiguratus</taxon>
    </lineage>
</organism>